<dbReference type="Proteomes" id="UP000595437">
    <property type="component" value="Chromosome 6"/>
</dbReference>
<evidence type="ECO:0000259" key="1">
    <source>
        <dbReference type="PROSITE" id="PS50106"/>
    </source>
</evidence>
<sequence>ADEEESSDDEDDAEFKEERINISENFKCLQGEVIELRLNRNTFGFGMALSGHRDRNRMSTFICGLHPEGPALASGKLAVGDELLK</sequence>
<evidence type="ECO:0000313" key="3">
    <source>
        <dbReference type="Proteomes" id="UP000595437"/>
    </source>
</evidence>
<name>A0A7T8HGW6_CALRO</name>
<dbReference type="SUPFAM" id="SSF50156">
    <property type="entry name" value="PDZ domain-like"/>
    <property type="match status" value="1"/>
</dbReference>
<dbReference type="OrthoDB" id="438726at2759"/>
<feature type="non-terminal residue" evidence="2">
    <location>
        <position position="1"/>
    </location>
</feature>
<dbReference type="Pfam" id="PF00595">
    <property type="entry name" value="PDZ"/>
    <property type="match status" value="1"/>
</dbReference>
<dbReference type="EMBL" id="CP045895">
    <property type="protein sequence ID" value="QQP49290.1"/>
    <property type="molecule type" value="Genomic_DNA"/>
</dbReference>
<dbReference type="InterPro" id="IPR001478">
    <property type="entry name" value="PDZ"/>
</dbReference>
<dbReference type="AlphaFoldDB" id="A0A7T8HGW6"/>
<keyword evidence="3" id="KW-1185">Reference proteome</keyword>
<dbReference type="Gene3D" id="2.30.42.10">
    <property type="match status" value="1"/>
</dbReference>
<evidence type="ECO:0000313" key="2">
    <source>
        <dbReference type="EMBL" id="QQP49290.1"/>
    </source>
</evidence>
<dbReference type="PROSITE" id="PS50106">
    <property type="entry name" value="PDZ"/>
    <property type="match status" value="1"/>
</dbReference>
<reference evidence="3" key="1">
    <citation type="submission" date="2021-01" db="EMBL/GenBank/DDBJ databases">
        <title>Caligus Genome Assembly.</title>
        <authorList>
            <person name="Gallardo-Escarate C."/>
        </authorList>
    </citation>
    <scope>NUCLEOTIDE SEQUENCE [LARGE SCALE GENOMIC DNA]</scope>
</reference>
<gene>
    <name evidence="2" type="ORF">FKW44_009903</name>
</gene>
<protein>
    <recommendedName>
        <fullName evidence="1">PDZ domain-containing protein</fullName>
    </recommendedName>
</protein>
<feature type="non-terminal residue" evidence="2">
    <location>
        <position position="85"/>
    </location>
</feature>
<dbReference type="InterPro" id="IPR036034">
    <property type="entry name" value="PDZ_sf"/>
</dbReference>
<proteinExistence type="predicted"/>
<accession>A0A7T8HGW6</accession>
<feature type="domain" description="PDZ" evidence="1">
    <location>
        <begin position="35"/>
        <end position="85"/>
    </location>
</feature>
<organism evidence="2 3">
    <name type="scientific">Caligus rogercresseyi</name>
    <name type="common">Sea louse</name>
    <dbReference type="NCBI Taxonomy" id="217165"/>
    <lineage>
        <taxon>Eukaryota</taxon>
        <taxon>Metazoa</taxon>
        <taxon>Ecdysozoa</taxon>
        <taxon>Arthropoda</taxon>
        <taxon>Crustacea</taxon>
        <taxon>Multicrustacea</taxon>
        <taxon>Hexanauplia</taxon>
        <taxon>Copepoda</taxon>
        <taxon>Siphonostomatoida</taxon>
        <taxon>Caligidae</taxon>
        <taxon>Caligus</taxon>
    </lineage>
</organism>